<gene>
    <name evidence="5" type="ORF">AZI86_11040</name>
</gene>
<sequence length="374" mass="41509">MSGEIRKIRLSKCSVGQEEKDAVCRVLDNEYLGMGKEVQLFEQELKKYLDTDLEVICVNTGTAALHLAALCLDLKSDDEVLVPSITYVASYQAISAVGAKPIACDVEESSVFIDLEDAERRITSKTKAIMPVHYASSAKYIDEVYGFARKYNLRVIEDAAQSLGGDRKGSRVGREGDIVCFSLDGIKNITSGEGGVIVTADPVLAQRVRDARLLGVEKDTEKRYQGARSWVFDVKHQGFRYHMSDLMAAIGREQLKKIDQFSKRRREIAQQYVQGLRGIKSVHLLDIDFRTIVPHIFVVKIDGDREEVANSLSARGVATGAHYFPNHLLSLYRSSYALPKAESLGRSLMSLPLHVDLSDSDVAYVIESVRAVTS</sequence>
<dbReference type="InterPro" id="IPR015424">
    <property type="entry name" value="PyrdxlP-dep_Trfase"/>
</dbReference>
<evidence type="ECO:0000313" key="6">
    <source>
        <dbReference type="Proteomes" id="UP000075320"/>
    </source>
</evidence>
<dbReference type="Proteomes" id="UP000075320">
    <property type="component" value="Unassembled WGS sequence"/>
</dbReference>
<dbReference type="SUPFAM" id="SSF53383">
    <property type="entry name" value="PLP-dependent transferases"/>
    <property type="match status" value="1"/>
</dbReference>
<feature type="active site" description="Proton acceptor" evidence="2">
    <location>
        <position position="187"/>
    </location>
</feature>
<protein>
    <submittedName>
        <fullName evidence="5">Aminotransferase</fullName>
    </submittedName>
</protein>
<name>A0A150WLF6_BDEBC</name>
<evidence type="ECO:0000256" key="4">
    <source>
        <dbReference type="RuleBase" id="RU004508"/>
    </source>
</evidence>
<dbReference type="Gene3D" id="3.40.640.10">
    <property type="entry name" value="Type I PLP-dependent aspartate aminotransferase-like (Major domain)"/>
    <property type="match status" value="1"/>
</dbReference>
<keyword evidence="3 4" id="KW-0663">Pyridoxal phosphate</keyword>
<evidence type="ECO:0000256" key="1">
    <source>
        <dbReference type="ARBA" id="ARBA00037999"/>
    </source>
</evidence>
<evidence type="ECO:0000256" key="3">
    <source>
        <dbReference type="PIRSR" id="PIRSR000390-2"/>
    </source>
</evidence>
<accession>A0A150WLF6</accession>
<evidence type="ECO:0000313" key="5">
    <source>
        <dbReference type="EMBL" id="KYG64736.1"/>
    </source>
</evidence>
<comment type="similarity">
    <text evidence="1 4">Belongs to the DegT/DnrJ/EryC1 family.</text>
</comment>
<dbReference type="GO" id="GO:0008483">
    <property type="term" value="F:transaminase activity"/>
    <property type="evidence" value="ECO:0007669"/>
    <property type="project" value="UniProtKB-KW"/>
</dbReference>
<comment type="caution">
    <text evidence="5">The sequence shown here is derived from an EMBL/GenBank/DDBJ whole genome shotgun (WGS) entry which is preliminary data.</text>
</comment>
<dbReference type="EMBL" id="LUKE01000002">
    <property type="protein sequence ID" value="KYG64736.1"/>
    <property type="molecule type" value="Genomic_DNA"/>
</dbReference>
<reference evidence="5 6" key="1">
    <citation type="submission" date="2016-03" db="EMBL/GenBank/DDBJ databases">
        <authorList>
            <person name="Ploux O."/>
        </authorList>
    </citation>
    <scope>NUCLEOTIDE SEQUENCE [LARGE SCALE GENOMIC DNA]</scope>
    <source>
        <strain evidence="5 6">R0</strain>
    </source>
</reference>
<keyword evidence="5" id="KW-0808">Transferase</keyword>
<dbReference type="Gene3D" id="3.90.1150.10">
    <property type="entry name" value="Aspartate Aminotransferase, domain 1"/>
    <property type="match status" value="1"/>
</dbReference>
<dbReference type="Pfam" id="PF01041">
    <property type="entry name" value="DegT_DnrJ_EryC1"/>
    <property type="match status" value="1"/>
</dbReference>
<dbReference type="RefSeq" id="WP_061835247.1">
    <property type="nucleotide sequence ID" value="NZ_LUKE01000002.1"/>
</dbReference>
<dbReference type="InterPro" id="IPR000653">
    <property type="entry name" value="DegT/StrS_aminotransferase"/>
</dbReference>
<feature type="modified residue" description="N6-(pyridoxal phosphate)lysine" evidence="3">
    <location>
        <position position="187"/>
    </location>
</feature>
<organism evidence="5 6">
    <name type="scientific">Bdellovibrio bacteriovorus</name>
    <dbReference type="NCBI Taxonomy" id="959"/>
    <lineage>
        <taxon>Bacteria</taxon>
        <taxon>Pseudomonadati</taxon>
        <taxon>Bdellovibrionota</taxon>
        <taxon>Bdellovibrionia</taxon>
        <taxon>Bdellovibrionales</taxon>
        <taxon>Pseudobdellovibrionaceae</taxon>
        <taxon>Bdellovibrio</taxon>
    </lineage>
</organism>
<dbReference type="GO" id="GO:0000271">
    <property type="term" value="P:polysaccharide biosynthetic process"/>
    <property type="evidence" value="ECO:0007669"/>
    <property type="project" value="TreeGrafter"/>
</dbReference>
<dbReference type="OrthoDB" id="9810913at2"/>
<dbReference type="CDD" id="cd00616">
    <property type="entry name" value="AHBA_syn"/>
    <property type="match status" value="1"/>
</dbReference>
<keyword evidence="6" id="KW-1185">Reference proteome</keyword>
<dbReference type="PIRSF" id="PIRSF000390">
    <property type="entry name" value="PLP_StrS"/>
    <property type="match status" value="1"/>
</dbReference>
<proteinExistence type="inferred from homology"/>
<dbReference type="InterPro" id="IPR015421">
    <property type="entry name" value="PyrdxlP-dep_Trfase_major"/>
</dbReference>
<dbReference type="PANTHER" id="PTHR30244:SF34">
    <property type="entry name" value="DTDP-4-AMINO-4,6-DIDEOXYGALACTOSE TRANSAMINASE"/>
    <property type="match status" value="1"/>
</dbReference>
<dbReference type="AlphaFoldDB" id="A0A150WLF6"/>
<keyword evidence="5" id="KW-0032">Aminotransferase</keyword>
<evidence type="ECO:0000256" key="2">
    <source>
        <dbReference type="PIRSR" id="PIRSR000390-1"/>
    </source>
</evidence>
<dbReference type="PANTHER" id="PTHR30244">
    <property type="entry name" value="TRANSAMINASE"/>
    <property type="match status" value="1"/>
</dbReference>
<dbReference type="InterPro" id="IPR015422">
    <property type="entry name" value="PyrdxlP-dep_Trfase_small"/>
</dbReference>
<dbReference type="GO" id="GO:0030170">
    <property type="term" value="F:pyridoxal phosphate binding"/>
    <property type="evidence" value="ECO:0007669"/>
    <property type="project" value="TreeGrafter"/>
</dbReference>